<sequence>MPRRRTTIANLQPQPSERLAPRSAGTALASPVHRSTHLGDEQMGKYFIGWLLGVPAIVLVLLYLVFH</sequence>
<comment type="caution">
    <text evidence="3">The sequence shown here is derived from an EMBL/GenBank/DDBJ whole genome shotgun (WGS) entry which is preliminary data.</text>
</comment>
<keyword evidence="2" id="KW-0812">Transmembrane</keyword>
<protein>
    <submittedName>
        <fullName evidence="3">Uncharacterized protein</fullName>
    </submittedName>
</protein>
<dbReference type="AlphaFoldDB" id="A0A3N7HL59"/>
<keyword evidence="2" id="KW-1133">Transmembrane helix</keyword>
<keyword evidence="2" id="KW-0472">Membrane</keyword>
<dbReference type="EMBL" id="QUSW01000006">
    <property type="protein sequence ID" value="RQP22837.1"/>
    <property type="molecule type" value="Genomic_DNA"/>
</dbReference>
<dbReference type="Proteomes" id="UP000267464">
    <property type="component" value="Unassembled WGS sequence"/>
</dbReference>
<reference evidence="3 4" key="2">
    <citation type="submission" date="2018-12" db="EMBL/GenBank/DDBJ databases">
        <title>Rhizobacter gummiphilus sp. nov., a rubber-degrading bacterium isolated from the soil of a botanical garden in Japan.</title>
        <authorList>
            <person name="Shunsuke S.S."/>
        </authorList>
    </citation>
    <scope>NUCLEOTIDE SEQUENCE [LARGE SCALE GENOMIC DNA]</scope>
    <source>
        <strain evidence="3 4">S-16</strain>
    </source>
</reference>
<keyword evidence="4" id="KW-1185">Reference proteome</keyword>
<proteinExistence type="predicted"/>
<evidence type="ECO:0000256" key="1">
    <source>
        <dbReference type="SAM" id="MobiDB-lite"/>
    </source>
</evidence>
<feature type="region of interest" description="Disordered" evidence="1">
    <location>
        <begin position="1"/>
        <end position="33"/>
    </location>
</feature>
<evidence type="ECO:0000313" key="3">
    <source>
        <dbReference type="EMBL" id="RQP22837.1"/>
    </source>
</evidence>
<evidence type="ECO:0000256" key="2">
    <source>
        <dbReference type="SAM" id="Phobius"/>
    </source>
</evidence>
<feature type="transmembrane region" description="Helical" evidence="2">
    <location>
        <begin position="47"/>
        <end position="66"/>
    </location>
</feature>
<evidence type="ECO:0000313" key="4">
    <source>
        <dbReference type="Proteomes" id="UP000267464"/>
    </source>
</evidence>
<organism evidence="3 4">
    <name type="scientific">Piscinibacter terrae</name>
    <dbReference type="NCBI Taxonomy" id="2496871"/>
    <lineage>
        <taxon>Bacteria</taxon>
        <taxon>Pseudomonadati</taxon>
        <taxon>Pseudomonadota</taxon>
        <taxon>Betaproteobacteria</taxon>
        <taxon>Burkholderiales</taxon>
        <taxon>Sphaerotilaceae</taxon>
        <taxon>Piscinibacter</taxon>
    </lineage>
</organism>
<name>A0A3N7HL59_9BURK</name>
<accession>A0A3N7HL59</accession>
<gene>
    <name evidence="3" type="ORF">DZC73_21355</name>
</gene>
<reference evidence="3 4" key="1">
    <citation type="submission" date="2018-08" db="EMBL/GenBank/DDBJ databases">
        <authorList>
            <person name="Khan S.A."/>
            <person name="Jeon C.O."/>
            <person name="Chun B.H."/>
            <person name="Jeong S.E."/>
        </authorList>
    </citation>
    <scope>NUCLEOTIDE SEQUENCE [LARGE SCALE GENOMIC DNA]</scope>
    <source>
        <strain evidence="3 4">S-16</strain>
    </source>
</reference>